<reference evidence="2 4" key="1">
    <citation type="submission" date="2017-03" db="EMBL/GenBank/DDBJ databases">
        <title>Draft genome sequence of Moraxella equi CCUG 4950T type strain.</title>
        <authorList>
            <person name="Salva-Serra F."/>
            <person name="Engstrom-Jakobsson H."/>
            <person name="Thorell K."/>
            <person name="Jaen-Luchoro D."/>
            <person name="Gonzales-Siles L."/>
            <person name="Karlsson R."/>
            <person name="Yazdan S."/>
            <person name="Boulund F."/>
            <person name="Johnning A."/>
            <person name="Engstrand L."/>
            <person name="Kristiansson E."/>
            <person name="Moore E."/>
        </authorList>
    </citation>
    <scope>NUCLEOTIDE SEQUENCE [LARGE SCALE GENOMIC DNA]</scope>
    <source>
        <strain evidence="2 4">CCUG 4950</strain>
    </source>
</reference>
<keyword evidence="1" id="KW-0732">Signal</keyword>
<evidence type="ECO:0000313" key="3">
    <source>
        <dbReference type="EMBL" id="STZ04678.1"/>
    </source>
</evidence>
<dbReference type="EMBL" id="MXAP01000047">
    <property type="protein sequence ID" value="OPH38991.1"/>
    <property type="molecule type" value="Genomic_DNA"/>
</dbReference>
<evidence type="ECO:0008006" key="6">
    <source>
        <dbReference type="Google" id="ProtNLM"/>
    </source>
</evidence>
<sequence>MKMSLIKGLLIFLCMGSFTTTVHAHKCVMPTDTAYDTSECVFDGLIKISQNGKYGMMDDRGIVIAPLMFDEMGVFYDGVARVQYKDRFGFINHQGLLVVPLKYDDVGFFKNGTALVRRDDEYFMVDGQGQRVLDETPAMPIPDTVNVPAVDLAHELLSGEPVIPEPSY</sequence>
<dbReference type="Pfam" id="PF14903">
    <property type="entry name" value="WG_beta_rep"/>
    <property type="match status" value="2"/>
</dbReference>
<keyword evidence="4" id="KW-1185">Reference proteome</keyword>
<accession>A0A378QV51</accession>
<dbReference type="AlphaFoldDB" id="A0A378QV51"/>
<name>A0A378QV51_9GAMM</name>
<dbReference type="InterPro" id="IPR032774">
    <property type="entry name" value="WG_beta_rep"/>
</dbReference>
<evidence type="ECO:0000256" key="1">
    <source>
        <dbReference type="SAM" id="SignalP"/>
    </source>
</evidence>
<dbReference type="PANTHER" id="PTHR37841">
    <property type="entry name" value="GLR2918 PROTEIN"/>
    <property type="match status" value="1"/>
</dbReference>
<proteinExistence type="predicted"/>
<evidence type="ECO:0000313" key="2">
    <source>
        <dbReference type="EMBL" id="OPH38991.1"/>
    </source>
</evidence>
<evidence type="ECO:0000313" key="4">
    <source>
        <dbReference type="Proteomes" id="UP000190777"/>
    </source>
</evidence>
<organism evidence="3 5">
    <name type="scientific">Moraxella equi</name>
    <dbReference type="NCBI Taxonomy" id="60442"/>
    <lineage>
        <taxon>Bacteria</taxon>
        <taxon>Pseudomonadati</taxon>
        <taxon>Pseudomonadota</taxon>
        <taxon>Gammaproteobacteria</taxon>
        <taxon>Moraxellales</taxon>
        <taxon>Moraxellaceae</taxon>
        <taxon>Moraxella</taxon>
    </lineage>
</organism>
<evidence type="ECO:0000313" key="5">
    <source>
        <dbReference type="Proteomes" id="UP000254618"/>
    </source>
</evidence>
<protein>
    <recommendedName>
        <fullName evidence="6">KWG Leptospira</fullName>
    </recommendedName>
</protein>
<dbReference type="RefSeq" id="WP_079325114.1">
    <property type="nucleotide sequence ID" value="NZ_MXAP01000047.1"/>
</dbReference>
<dbReference type="Proteomes" id="UP000254618">
    <property type="component" value="Unassembled WGS sequence"/>
</dbReference>
<feature type="signal peptide" evidence="1">
    <location>
        <begin position="1"/>
        <end position="24"/>
    </location>
</feature>
<feature type="chain" id="PRO_5016921150" description="KWG Leptospira" evidence="1">
    <location>
        <begin position="25"/>
        <end position="168"/>
    </location>
</feature>
<reference evidence="3 5" key="2">
    <citation type="submission" date="2018-06" db="EMBL/GenBank/DDBJ databases">
        <authorList>
            <consortium name="Pathogen Informatics"/>
            <person name="Doyle S."/>
        </authorList>
    </citation>
    <scope>NUCLEOTIDE SEQUENCE [LARGE SCALE GENOMIC DNA]</scope>
    <source>
        <strain evidence="3 5">NCTC11012</strain>
    </source>
</reference>
<dbReference type="Proteomes" id="UP000190777">
    <property type="component" value="Unassembled WGS sequence"/>
</dbReference>
<dbReference type="EMBL" id="UGQF01000001">
    <property type="protein sequence ID" value="STZ04678.1"/>
    <property type="molecule type" value="Genomic_DNA"/>
</dbReference>
<gene>
    <name evidence="2" type="ORF">B5J93_04895</name>
    <name evidence="3" type="ORF">NCTC11012_02965</name>
</gene>
<dbReference type="PANTHER" id="PTHR37841:SF1">
    <property type="entry name" value="DUF3298 DOMAIN-CONTAINING PROTEIN"/>
    <property type="match status" value="1"/>
</dbReference>